<reference evidence="4" key="1">
    <citation type="submission" date="2020-10" db="EMBL/GenBank/DDBJ databases">
        <authorList>
            <person name="Gilroy R."/>
        </authorList>
    </citation>
    <scope>NUCLEOTIDE SEQUENCE</scope>
    <source>
        <strain evidence="4">1748</strain>
    </source>
</reference>
<evidence type="ECO:0000313" key="4">
    <source>
        <dbReference type="EMBL" id="MBO8414414.1"/>
    </source>
</evidence>
<sequence length="225" mass="25777">MLQIIGLGDSLMHFNSYDTYPQTGWFQVLDRFVKDPQEVRFLDFALNGRSTKSFIDEGQFEKSLSKAKKGDIVLISFGHNDEKIQDPSRYTAPYEGYLNNLKKFYEAFSKIGCTVCFLTSIARLKYGEDGKLVQTHGEYIQAMKDAARECGAYLIDLNKLSTEYFNRADFDANKKFIMTLEKGQYENYPNGNDDTTHLTMLGALKICELILPELKKIPELDKILL</sequence>
<accession>A0A9D9GS17</accession>
<evidence type="ECO:0000256" key="1">
    <source>
        <dbReference type="ARBA" id="ARBA00008668"/>
    </source>
</evidence>
<comment type="caution">
    <text evidence="4">The sequence shown here is derived from an EMBL/GenBank/DDBJ whole genome shotgun (WGS) entry which is preliminary data.</text>
</comment>
<dbReference type="SUPFAM" id="SSF52266">
    <property type="entry name" value="SGNH hydrolase"/>
    <property type="match status" value="1"/>
</dbReference>
<evidence type="ECO:0000256" key="2">
    <source>
        <dbReference type="ARBA" id="ARBA00022801"/>
    </source>
</evidence>
<dbReference type="AlphaFoldDB" id="A0A9D9GS17"/>
<evidence type="ECO:0000313" key="5">
    <source>
        <dbReference type="Proteomes" id="UP000823629"/>
    </source>
</evidence>
<dbReference type="InterPro" id="IPR013830">
    <property type="entry name" value="SGNH_hydro"/>
</dbReference>
<dbReference type="InterPro" id="IPR036514">
    <property type="entry name" value="SGNH_hydro_sf"/>
</dbReference>
<keyword evidence="2" id="KW-0378">Hydrolase</keyword>
<dbReference type="GO" id="GO:0016787">
    <property type="term" value="F:hydrolase activity"/>
    <property type="evidence" value="ECO:0007669"/>
    <property type="project" value="UniProtKB-KW"/>
</dbReference>
<protein>
    <submittedName>
        <fullName evidence="4">Rhamnogalacturonan acetylesterase</fullName>
    </submittedName>
</protein>
<dbReference type="Pfam" id="PF13472">
    <property type="entry name" value="Lipase_GDSL_2"/>
    <property type="match status" value="1"/>
</dbReference>
<dbReference type="InterPro" id="IPR037459">
    <property type="entry name" value="RhgT-like"/>
</dbReference>
<dbReference type="PANTHER" id="PTHR43695">
    <property type="entry name" value="PUTATIVE (AFU_ORTHOLOGUE AFUA_2G17250)-RELATED"/>
    <property type="match status" value="1"/>
</dbReference>
<feature type="domain" description="SGNH hydrolase-type esterase" evidence="3">
    <location>
        <begin position="7"/>
        <end position="167"/>
    </location>
</feature>
<name>A0A9D9GS17_9BACL</name>
<reference evidence="4" key="2">
    <citation type="journal article" date="2021" name="PeerJ">
        <title>Extensive microbial diversity within the chicken gut microbiome revealed by metagenomics and culture.</title>
        <authorList>
            <person name="Gilroy R."/>
            <person name="Ravi A."/>
            <person name="Getino M."/>
            <person name="Pursley I."/>
            <person name="Horton D.L."/>
            <person name="Alikhan N.F."/>
            <person name="Baker D."/>
            <person name="Gharbi K."/>
            <person name="Hall N."/>
            <person name="Watson M."/>
            <person name="Adriaenssens E.M."/>
            <person name="Foster-Nyarko E."/>
            <person name="Jarju S."/>
            <person name="Secka A."/>
            <person name="Antonio M."/>
            <person name="Oren A."/>
            <person name="Chaudhuri R.R."/>
            <person name="La Ragione R."/>
            <person name="Hildebrand F."/>
            <person name="Pallen M.J."/>
        </authorList>
    </citation>
    <scope>NUCLEOTIDE SEQUENCE</scope>
    <source>
        <strain evidence="4">1748</strain>
    </source>
</reference>
<dbReference type="Gene3D" id="3.40.50.1110">
    <property type="entry name" value="SGNH hydrolase"/>
    <property type="match status" value="1"/>
</dbReference>
<dbReference type="Proteomes" id="UP000823629">
    <property type="component" value="Unassembled WGS sequence"/>
</dbReference>
<evidence type="ECO:0000259" key="3">
    <source>
        <dbReference type="Pfam" id="PF13472"/>
    </source>
</evidence>
<dbReference type="EMBL" id="JADING010000083">
    <property type="protein sequence ID" value="MBO8414414.1"/>
    <property type="molecule type" value="Genomic_DNA"/>
</dbReference>
<dbReference type="PANTHER" id="PTHR43695:SF1">
    <property type="entry name" value="RHAMNOGALACTURONAN ACETYLESTERASE"/>
    <property type="match status" value="1"/>
</dbReference>
<gene>
    <name evidence="4" type="ORF">IAC78_02930</name>
</gene>
<organism evidence="4 5">
    <name type="scientific">Candidatus Scatoplasma merdavium</name>
    <dbReference type="NCBI Taxonomy" id="2840932"/>
    <lineage>
        <taxon>Bacteria</taxon>
        <taxon>Bacillati</taxon>
        <taxon>Bacillota</taxon>
        <taxon>Bacilli</taxon>
        <taxon>Bacillales</taxon>
        <taxon>Candidatus Scatoplasma</taxon>
    </lineage>
</organism>
<comment type="similarity">
    <text evidence="1">Belongs to the 'GDSL' lipolytic enzyme family.</text>
</comment>
<proteinExistence type="inferred from homology"/>